<keyword evidence="1" id="KW-0472">Membrane</keyword>
<keyword evidence="1" id="KW-0812">Transmembrane</keyword>
<feature type="transmembrane region" description="Helical" evidence="1">
    <location>
        <begin position="7"/>
        <end position="26"/>
    </location>
</feature>
<reference evidence="2 3" key="1">
    <citation type="submission" date="2020-01" db="EMBL/GenBank/DDBJ databases">
        <authorList>
            <person name="Kim M.K."/>
        </authorList>
    </citation>
    <scope>NUCLEOTIDE SEQUENCE [LARGE SCALE GENOMIC DNA]</scope>
    <source>
        <strain evidence="2 3">172606-1</strain>
    </source>
</reference>
<dbReference type="Pfam" id="PF16125">
    <property type="entry name" value="DUF4837"/>
    <property type="match status" value="1"/>
</dbReference>
<proteinExistence type="predicted"/>
<keyword evidence="1" id="KW-1133">Transmembrane helix</keyword>
<name>A0A6C0GEX1_9BACT</name>
<evidence type="ECO:0000313" key="3">
    <source>
        <dbReference type="Proteomes" id="UP000480178"/>
    </source>
</evidence>
<accession>A0A6C0GEX1</accession>
<evidence type="ECO:0000256" key="1">
    <source>
        <dbReference type="SAM" id="Phobius"/>
    </source>
</evidence>
<organism evidence="2 3">
    <name type="scientific">Rhodocytophaga rosea</name>
    <dbReference type="NCBI Taxonomy" id="2704465"/>
    <lineage>
        <taxon>Bacteria</taxon>
        <taxon>Pseudomonadati</taxon>
        <taxon>Bacteroidota</taxon>
        <taxon>Cytophagia</taxon>
        <taxon>Cytophagales</taxon>
        <taxon>Rhodocytophagaceae</taxon>
        <taxon>Rhodocytophaga</taxon>
    </lineage>
</organism>
<evidence type="ECO:0000313" key="2">
    <source>
        <dbReference type="EMBL" id="QHT66313.1"/>
    </source>
</evidence>
<dbReference type="InterPro" id="IPR032286">
    <property type="entry name" value="DUF4837"/>
</dbReference>
<dbReference type="KEGG" id="rhoz:GXP67_06400"/>
<sequence length="372" mass="43228">MKYSHPILIRIIYFSLIILSISQLSACSEQDKKDMANVQSKGNIGELIIIMDSVRWKGAIGDTLRNIFTTEVPGLLQSEPYFKLTYFHPNLFNNFIKTHRNLIFVTSLGDESSTGQRMRQFFSQSAIDKVNQDSTFFMLPKQNEFARNQHILHLFGKTDKQLLANLSRNKEAIRQYFNKIELGRLNSNSFAPENKELTAQISKEHNFTMRIPENYALAKSDSNFVWVTRPAKDLNMHVFVAYKPYTSKEVFEPEKIIAWRDTIGYNEMYNRKITDSYMTYQDYIPPVFKNISFNDRYAVETRGLWRLKNNSRGGPFLSYTFVDETTNRLYYIEGFLLGPGIDKKREFMRQLEAILWSFKPTGNPVTPAAPAS</sequence>
<gene>
    <name evidence="2" type="ORF">GXP67_06400</name>
</gene>
<dbReference type="AlphaFoldDB" id="A0A6C0GEX1"/>
<dbReference type="Proteomes" id="UP000480178">
    <property type="component" value="Chromosome"/>
</dbReference>
<dbReference type="EMBL" id="CP048222">
    <property type="protein sequence ID" value="QHT66313.1"/>
    <property type="molecule type" value="Genomic_DNA"/>
</dbReference>
<protein>
    <submittedName>
        <fullName evidence="2">DUF4837 family protein</fullName>
    </submittedName>
</protein>
<keyword evidence="3" id="KW-1185">Reference proteome</keyword>
<dbReference type="RefSeq" id="WP_162442374.1">
    <property type="nucleotide sequence ID" value="NZ_CP048222.1"/>
</dbReference>